<protein>
    <submittedName>
        <fullName evidence="9">Two component system response regulator</fullName>
    </submittedName>
</protein>
<dbReference type="CDD" id="cd06170">
    <property type="entry name" value="LuxR_C_like"/>
    <property type="match status" value="1"/>
</dbReference>
<dbReference type="AlphaFoldDB" id="A0A845SP89"/>
<dbReference type="NCBIfam" id="NF011896">
    <property type="entry name" value="PRK15369.1"/>
    <property type="match status" value="1"/>
</dbReference>
<dbReference type="PRINTS" id="PR00038">
    <property type="entry name" value="HTHLUXR"/>
</dbReference>
<dbReference type="SUPFAM" id="SSF52172">
    <property type="entry name" value="CheY-like"/>
    <property type="match status" value="1"/>
</dbReference>
<dbReference type="InterPro" id="IPR039420">
    <property type="entry name" value="WalR-like"/>
</dbReference>
<evidence type="ECO:0000313" key="9">
    <source>
        <dbReference type="EMBL" id="NDL64401.1"/>
    </source>
</evidence>
<dbReference type="PANTHER" id="PTHR43214">
    <property type="entry name" value="TWO-COMPONENT RESPONSE REGULATOR"/>
    <property type="match status" value="1"/>
</dbReference>
<dbReference type="Pfam" id="PF00072">
    <property type="entry name" value="Response_reg"/>
    <property type="match status" value="1"/>
</dbReference>
<evidence type="ECO:0000256" key="1">
    <source>
        <dbReference type="ARBA" id="ARBA00022553"/>
    </source>
</evidence>
<dbReference type="InterPro" id="IPR058245">
    <property type="entry name" value="NreC/VraR/RcsB-like_REC"/>
</dbReference>
<keyword evidence="10" id="KW-1185">Reference proteome</keyword>
<evidence type="ECO:0000256" key="5">
    <source>
        <dbReference type="ARBA" id="ARBA00023163"/>
    </source>
</evidence>
<evidence type="ECO:0000259" key="8">
    <source>
        <dbReference type="PROSITE" id="PS50110"/>
    </source>
</evidence>
<dbReference type="InterPro" id="IPR016032">
    <property type="entry name" value="Sig_transdc_resp-reg_C-effctor"/>
</dbReference>
<evidence type="ECO:0000256" key="3">
    <source>
        <dbReference type="ARBA" id="ARBA00023015"/>
    </source>
</evidence>
<dbReference type="Gene3D" id="3.40.50.2300">
    <property type="match status" value="1"/>
</dbReference>
<dbReference type="CDD" id="cd17535">
    <property type="entry name" value="REC_NarL-like"/>
    <property type="match status" value="1"/>
</dbReference>
<dbReference type="SUPFAM" id="SSF46894">
    <property type="entry name" value="C-terminal effector domain of the bipartite response regulators"/>
    <property type="match status" value="1"/>
</dbReference>
<dbReference type="PROSITE" id="PS50110">
    <property type="entry name" value="RESPONSE_REGULATORY"/>
    <property type="match status" value="1"/>
</dbReference>
<evidence type="ECO:0000259" key="7">
    <source>
        <dbReference type="PROSITE" id="PS50043"/>
    </source>
</evidence>
<keyword evidence="2" id="KW-0902">Two-component regulatory system</keyword>
<comment type="caution">
    <text evidence="9">The sequence shown here is derived from an EMBL/GenBank/DDBJ whole genome shotgun (WGS) entry which is preliminary data.</text>
</comment>
<organism evidence="9 10">
    <name type="scientific">Acerihabitans arboris</name>
    <dbReference type="NCBI Taxonomy" id="2691583"/>
    <lineage>
        <taxon>Bacteria</taxon>
        <taxon>Pseudomonadati</taxon>
        <taxon>Pseudomonadota</taxon>
        <taxon>Gammaproteobacteria</taxon>
        <taxon>Enterobacterales</taxon>
        <taxon>Pectobacteriaceae</taxon>
        <taxon>Acerihabitans</taxon>
    </lineage>
</organism>
<evidence type="ECO:0000256" key="6">
    <source>
        <dbReference type="PROSITE-ProRule" id="PRU00169"/>
    </source>
</evidence>
<dbReference type="GO" id="GO:0000160">
    <property type="term" value="P:phosphorelay signal transduction system"/>
    <property type="evidence" value="ECO:0007669"/>
    <property type="project" value="UniProtKB-KW"/>
</dbReference>
<dbReference type="PANTHER" id="PTHR43214:SF3">
    <property type="entry name" value="RESPONSE REGULATOR UVRY"/>
    <property type="match status" value="1"/>
</dbReference>
<sequence length="212" mass="24013">MNIKLVLVDDHELIINGIKSLLSPYPRYQVVGQADNGLEVYGLCSETHPDIVILDLGLPGMDGQDVVVQLLRRWPAMRIIALTSRQGEHHAARALRLGALGYVLKSSTQQCLISAMQSVFNRKRYIDPALDHFRVFQLMDETGHHPLSLTLRERQVLKQIAEGVGNHTIANNLSISPKTVETHRLNIMRKLDVHKAIELVHWSHRLGLVEYR</sequence>
<dbReference type="SMART" id="SM00448">
    <property type="entry name" value="REC"/>
    <property type="match status" value="1"/>
</dbReference>
<dbReference type="GO" id="GO:0006355">
    <property type="term" value="P:regulation of DNA-templated transcription"/>
    <property type="evidence" value="ECO:0007669"/>
    <property type="project" value="InterPro"/>
</dbReference>
<name>A0A845SP89_9GAMM</name>
<dbReference type="PROSITE" id="PS50043">
    <property type="entry name" value="HTH_LUXR_2"/>
    <property type="match status" value="1"/>
</dbReference>
<dbReference type="GO" id="GO:0003677">
    <property type="term" value="F:DNA binding"/>
    <property type="evidence" value="ECO:0007669"/>
    <property type="project" value="UniProtKB-KW"/>
</dbReference>
<dbReference type="Pfam" id="PF00196">
    <property type="entry name" value="GerE"/>
    <property type="match status" value="1"/>
</dbReference>
<dbReference type="RefSeq" id="WP_162367121.1">
    <property type="nucleotide sequence ID" value="NZ_WUBS01000012.1"/>
</dbReference>
<reference evidence="9 10" key="2">
    <citation type="submission" date="2020-02" db="EMBL/GenBank/DDBJ databases">
        <title>The new genus of Enterobacteriales.</title>
        <authorList>
            <person name="Kim I.S."/>
        </authorList>
    </citation>
    <scope>NUCLEOTIDE SEQUENCE [LARGE SCALE GENOMIC DNA]</scope>
    <source>
        <strain evidence="9 10">SAP-6</strain>
    </source>
</reference>
<proteinExistence type="predicted"/>
<evidence type="ECO:0000313" key="10">
    <source>
        <dbReference type="Proteomes" id="UP000461443"/>
    </source>
</evidence>
<keyword evidence="4" id="KW-0238">DNA-binding</keyword>
<feature type="domain" description="Response regulatory" evidence="8">
    <location>
        <begin position="4"/>
        <end position="120"/>
    </location>
</feature>
<keyword evidence="5" id="KW-0804">Transcription</keyword>
<gene>
    <name evidence="9" type="ORF">GRH90_16840</name>
</gene>
<evidence type="ECO:0000256" key="4">
    <source>
        <dbReference type="ARBA" id="ARBA00023125"/>
    </source>
</evidence>
<keyword evidence="3" id="KW-0805">Transcription regulation</keyword>
<dbReference type="SMART" id="SM00421">
    <property type="entry name" value="HTH_LUXR"/>
    <property type="match status" value="1"/>
</dbReference>
<accession>A0A845SP89</accession>
<dbReference type="PROSITE" id="PS00622">
    <property type="entry name" value="HTH_LUXR_1"/>
    <property type="match status" value="1"/>
</dbReference>
<dbReference type="InterPro" id="IPR011006">
    <property type="entry name" value="CheY-like_superfamily"/>
</dbReference>
<dbReference type="Proteomes" id="UP000461443">
    <property type="component" value="Unassembled WGS sequence"/>
</dbReference>
<feature type="modified residue" description="4-aspartylphosphate" evidence="6">
    <location>
        <position position="55"/>
    </location>
</feature>
<keyword evidence="1 6" id="KW-0597">Phosphoprotein</keyword>
<feature type="domain" description="HTH luxR-type" evidence="7">
    <location>
        <begin position="142"/>
        <end position="207"/>
    </location>
</feature>
<evidence type="ECO:0000256" key="2">
    <source>
        <dbReference type="ARBA" id="ARBA00023012"/>
    </source>
</evidence>
<dbReference type="InterPro" id="IPR001789">
    <property type="entry name" value="Sig_transdc_resp-reg_receiver"/>
</dbReference>
<dbReference type="EMBL" id="WUBS01000012">
    <property type="protein sequence ID" value="NDL64401.1"/>
    <property type="molecule type" value="Genomic_DNA"/>
</dbReference>
<reference evidence="9 10" key="1">
    <citation type="submission" date="2019-12" db="EMBL/GenBank/DDBJ databases">
        <authorList>
            <person name="Lee S.D."/>
        </authorList>
    </citation>
    <scope>NUCLEOTIDE SEQUENCE [LARGE SCALE GENOMIC DNA]</scope>
    <source>
        <strain evidence="9 10">SAP-6</strain>
    </source>
</reference>
<dbReference type="InterPro" id="IPR000792">
    <property type="entry name" value="Tscrpt_reg_LuxR_C"/>
</dbReference>